<dbReference type="NCBIfam" id="TIGR02117">
    <property type="entry name" value="chp_urease_rgn"/>
    <property type="match status" value="1"/>
</dbReference>
<evidence type="ECO:0000313" key="2">
    <source>
        <dbReference type="Proteomes" id="UP000316343"/>
    </source>
</evidence>
<dbReference type="EMBL" id="VHJK01000001">
    <property type="protein sequence ID" value="TRD12853.1"/>
    <property type="molecule type" value="Genomic_DNA"/>
</dbReference>
<dbReference type="InterPro" id="IPR011727">
    <property type="entry name" value="CHP02117"/>
</dbReference>
<dbReference type="AlphaFoldDB" id="A0A547PFC7"/>
<evidence type="ECO:0000313" key="1">
    <source>
        <dbReference type="EMBL" id="TRD12853.1"/>
    </source>
</evidence>
<dbReference type="Proteomes" id="UP000316343">
    <property type="component" value="Unassembled WGS sequence"/>
</dbReference>
<protein>
    <submittedName>
        <fullName evidence="1">TIGR02117 family protein</fullName>
    </submittedName>
</protein>
<proteinExistence type="predicted"/>
<dbReference type="OrthoDB" id="211174at2"/>
<name>A0A547PFC7_9SPHN</name>
<dbReference type="Pfam" id="PF09601">
    <property type="entry name" value="DUF2459"/>
    <property type="match status" value="1"/>
</dbReference>
<comment type="caution">
    <text evidence="1">The sequence shown here is derived from an EMBL/GenBank/DDBJ whole genome shotgun (WGS) entry which is preliminary data.</text>
</comment>
<gene>
    <name evidence="1" type="ORF">FGU71_11705</name>
</gene>
<organism evidence="1 2">
    <name type="scientific">Erythrobacter insulae</name>
    <dbReference type="NCBI Taxonomy" id="2584124"/>
    <lineage>
        <taxon>Bacteria</taxon>
        <taxon>Pseudomonadati</taxon>
        <taxon>Pseudomonadota</taxon>
        <taxon>Alphaproteobacteria</taxon>
        <taxon>Sphingomonadales</taxon>
        <taxon>Erythrobacteraceae</taxon>
        <taxon>Erythrobacter/Porphyrobacter group</taxon>
        <taxon>Erythrobacter</taxon>
    </lineage>
</organism>
<sequence length="225" mass="24363">MIGGPLVFLLSAWIGSSIPRNSDWQETADGVEIFVGTNGIHTEIVMPIATDVIDWRGRFPIGDITAAQRPYTHVAVSWGEKEFFLQTPTWGDLSPGVALNAVTGGSGVLHIAWYVRPAPSDDFRPLRITRDQYASLAAQITAQLAPEDTGQSYPGYSRNDVFYDAVGTYHLGNTCNQWTSDRLAAAGIKTGLWTPLPGGVMKWVNALPHAAALPRAPHAPDAPDR</sequence>
<reference evidence="1 2" key="1">
    <citation type="submission" date="2019-06" db="EMBL/GenBank/DDBJ databases">
        <title>Erythrobacter insulae sp. nov., isolated from a tidal flat.</title>
        <authorList>
            <person name="Yoon J.-H."/>
        </authorList>
    </citation>
    <scope>NUCLEOTIDE SEQUENCE [LARGE SCALE GENOMIC DNA]</scope>
    <source>
        <strain evidence="1 2">JBTF-M21</strain>
    </source>
</reference>
<keyword evidence="2" id="KW-1185">Reference proteome</keyword>
<accession>A0A547PFC7</accession>